<organism evidence="2 3">
    <name type="scientific">Levilactobacillus fujinensis</name>
    <dbReference type="NCBI Taxonomy" id="2486024"/>
    <lineage>
        <taxon>Bacteria</taxon>
        <taxon>Bacillati</taxon>
        <taxon>Bacillota</taxon>
        <taxon>Bacilli</taxon>
        <taxon>Lactobacillales</taxon>
        <taxon>Lactobacillaceae</taxon>
        <taxon>Levilactobacillus</taxon>
    </lineage>
</organism>
<dbReference type="EMBL" id="JBHSSI010000064">
    <property type="protein sequence ID" value="MFC6261420.1"/>
    <property type="molecule type" value="Genomic_DNA"/>
</dbReference>
<gene>
    <name evidence="2" type="ORF">ACFP1C_10745</name>
</gene>
<dbReference type="Gene3D" id="2.60.120.200">
    <property type="match status" value="1"/>
</dbReference>
<feature type="signal peptide" evidence="1">
    <location>
        <begin position="1"/>
        <end position="26"/>
    </location>
</feature>
<protein>
    <recommendedName>
        <fullName evidence="4">Extracellular protein</fullName>
    </recommendedName>
</protein>
<comment type="caution">
    <text evidence="2">The sequence shown here is derived from an EMBL/GenBank/DDBJ whole genome shotgun (WGS) entry which is preliminary data.</text>
</comment>
<sequence>MLRYLVYGLISLGLGGLLGMGSVASAAQLTPEQSDLQDALQTTPQGIPVSTYFDMGTSSLSQARVVPSRNSAVTNTEAVRLTNGTYQVGAVWSKPERKFDLNQDQTLSMWVYLGNQFDKAADGMAFVLQNDKRGKDALTKFPSSDPHKIQGETLGVWGVDNNNQETDGGRMQQYVADSAIQNSWALEFDTHLNTDNTLRTVHEANSFDLDKKNHPLLGPHIASNYPGDPKSYFPHIVYSWIPFKRYASTVYQDKGILPEKRGAVKGNANHPEGDFSFLSNGQWHHVTLTYEAQKANASTGTGQMTYSFDDRDPHSGIAGRSVMSTTVPIDKHKIDPDGSGKALWGFTGATGAWDENNLVVFDQIPSLVKGNSTATLLADGKEVNNGDVIDHGSPVQLDYRVQYQSGSVDWQKIAAQITLPQKITFKTVTITNANGQTDAVLGKDADLSTGKFTHQLANPLSKENPWVTISFTGKVQTQSGSVAAAVSEFNGTEAATETTTPQFNIDPPQMSLQMLTATGEPFDNQESVTLTGLVDLGNLQYRNSQLHIESWLNGKRQDEQSLRDSDEAREFHYNLAANSLRPGNNSLEMVVVTADGLMSNPLYLNLTGMADSTGGGEVSFSGQSMPLIFNGQLTGRPQELFSQAGFALHVTDSRLTGSWQLQAQVAPLTDFTTHRLLAGNLIYKSATGPITLTNVARPVMDHENQGSGSDVNVADSWSAAANQGLFLHLSGGAVAGNYQSKITWTLLDTA</sequence>
<proteinExistence type="predicted"/>
<evidence type="ECO:0008006" key="4">
    <source>
        <dbReference type="Google" id="ProtNLM"/>
    </source>
</evidence>
<dbReference type="SUPFAM" id="SSF49899">
    <property type="entry name" value="Concanavalin A-like lectins/glucanases"/>
    <property type="match status" value="1"/>
</dbReference>
<feature type="chain" id="PRO_5046518118" description="Extracellular protein" evidence="1">
    <location>
        <begin position="27"/>
        <end position="750"/>
    </location>
</feature>
<reference evidence="3" key="1">
    <citation type="journal article" date="2019" name="Int. J. Syst. Evol. Microbiol.">
        <title>The Global Catalogue of Microorganisms (GCM) 10K type strain sequencing project: providing services to taxonomists for standard genome sequencing and annotation.</title>
        <authorList>
            <consortium name="The Broad Institute Genomics Platform"/>
            <consortium name="The Broad Institute Genome Sequencing Center for Infectious Disease"/>
            <person name="Wu L."/>
            <person name="Ma J."/>
        </authorList>
    </citation>
    <scope>NUCLEOTIDE SEQUENCE [LARGE SCALE GENOMIC DNA]</scope>
    <source>
        <strain evidence="3">CCM 8908</strain>
    </source>
</reference>
<keyword evidence="3" id="KW-1185">Reference proteome</keyword>
<dbReference type="Proteomes" id="UP001596283">
    <property type="component" value="Unassembled WGS sequence"/>
</dbReference>
<accession>A0ABW1TJ35</accession>
<evidence type="ECO:0000313" key="2">
    <source>
        <dbReference type="EMBL" id="MFC6261420.1"/>
    </source>
</evidence>
<name>A0ABW1TJ35_9LACO</name>
<dbReference type="InterPro" id="IPR013320">
    <property type="entry name" value="ConA-like_dom_sf"/>
</dbReference>
<evidence type="ECO:0000313" key="3">
    <source>
        <dbReference type="Proteomes" id="UP001596283"/>
    </source>
</evidence>
<evidence type="ECO:0000256" key="1">
    <source>
        <dbReference type="SAM" id="SignalP"/>
    </source>
</evidence>
<dbReference type="RefSeq" id="WP_125689072.1">
    <property type="nucleotide sequence ID" value="NZ_JBHSSI010000064.1"/>
</dbReference>
<keyword evidence="1" id="KW-0732">Signal</keyword>